<dbReference type="RefSeq" id="WP_135170218.1">
    <property type="nucleotide sequence ID" value="NZ_SPQU01000010.1"/>
</dbReference>
<sequence>MVDTLLSGPECLALFRFLRRGARIEGLSEASLGIPASTGPDQGAFPSKPRLRNFWKAID</sequence>
<dbReference type="Proteomes" id="UP000298225">
    <property type="component" value="Unassembled WGS sequence"/>
</dbReference>
<dbReference type="AlphaFoldDB" id="A0A4Y9L1H9"/>
<organism evidence="1 2">
    <name type="scientific">Bradyrhizobium frederickii</name>
    <dbReference type="NCBI Taxonomy" id="2560054"/>
    <lineage>
        <taxon>Bacteria</taxon>
        <taxon>Pseudomonadati</taxon>
        <taxon>Pseudomonadota</taxon>
        <taxon>Alphaproteobacteria</taxon>
        <taxon>Hyphomicrobiales</taxon>
        <taxon>Nitrobacteraceae</taxon>
        <taxon>Bradyrhizobium</taxon>
    </lineage>
</organism>
<keyword evidence="2" id="KW-1185">Reference proteome</keyword>
<gene>
    <name evidence="1" type="ORF">E4K66_21750</name>
</gene>
<reference evidence="1 2" key="1">
    <citation type="submission" date="2019-03" db="EMBL/GenBank/DDBJ databases">
        <title>Bradyrhizobium strains diversity isolated from Chamaecrista fasciculata.</title>
        <authorList>
            <person name="Urquiaga M.C.O."/>
            <person name="Hungria M."/>
            <person name="Delamuta J.R.M."/>
        </authorList>
    </citation>
    <scope>NUCLEOTIDE SEQUENCE [LARGE SCALE GENOMIC DNA]</scope>
    <source>
        <strain evidence="1 2">CNPSo 3424</strain>
    </source>
</reference>
<protein>
    <submittedName>
        <fullName evidence="1">Uncharacterized protein</fullName>
    </submittedName>
</protein>
<evidence type="ECO:0000313" key="1">
    <source>
        <dbReference type="EMBL" id="TFV36646.1"/>
    </source>
</evidence>
<name>A0A4Y9L1H9_9BRAD</name>
<proteinExistence type="predicted"/>
<accession>A0A4Y9L1H9</accession>
<evidence type="ECO:0000313" key="2">
    <source>
        <dbReference type="Proteomes" id="UP000298225"/>
    </source>
</evidence>
<comment type="caution">
    <text evidence="1">The sequence shown here is derived from an EMBL/GenBank/DDBJ whole genome shotgun (WGS) entry which is preliminary data.</text>
</comment>
<dbReference type="EMBL" id="SPQU01000010">
    <property type="protein sequence ID" value="TFV36646.1"/>
    <property type="molecule type" value="Genomic_DNA"/>
</dbReference>